<sequence>MSHLNGIQSKQLNQLNSKDGEAFTATSAPGWFIKGNSTYGEAFSPERPGNLVKFFTTGSDYFKDVASAIKNAKKSIFISGWQINYEVRLEGDTRLWDCLNHALRKKGETPDIYLMPWLSPKAAVDTGDLETMVAAFILNAGLKKKKVWCLPAIQQSDMGSLGLFFSHHQKMVVIDNEVAYVGGIDLAYGRRDDNNFRLAADGRTANEFYNPCIPALKEIDPHQQYPYMTTVELISAALLEGDVLSKAQRKLAWAMDNKMFNVLRQAKKEVGEWFSDKGKDGMRLLGAGAAYSTGSVLYIAEFVKRQMTGDNLEAWKNTLRQWKVSLDGAVNTIDQEAQPLKKTDSTLTELRQEAKSISLAIGVWLEKPQEASAIQQRVEDWLVRAQQKVPMLTSMTQSGRARLQNQVGQLKSEVQMWVQRVTPQLDQLQQDLSTWATQIIKSGGQLTDKLLNEGSELTSLWIQQTGLGAFYAWINNTPSPILTAKALQELEQIATPFILYLHSVLDRLSETQKDEPYSYLADPATRLLPRGGMMLDDKTQPRMPWHDVHMRLEGSSVYDLSRNFIDRWNSLQARFDGKVQKMPSALIGLLKFATKNLEPVPFKAHYLAQPERVAPTGEMNVQVLRSAPMRMRNEERQGAAKAGHNLTSAAPNGVQANCLQAMLQAISGAQHFIYIENQFFQSEYGADSAETAAVTAGPMQSLMKIEGLPGYEIYKDRLRLGNLQDNPKSLANVDYFELARMIRNKEAETFTQGVMQVLSNQSTVEILKGMQTPQNAIKNPLCEALAERIERAIEMGENFHVYMVLPVHPEGPLNALNLMTQVHLTMQSLSLGEQSLIKRIQRAMAIKAQMDRGKTETQAIESIKFFKDRTETKRVFEDEDWSRYLTLLNLRSWEEINQQPVTEQIYIHSKLLIADDRIAILGSANINDRSQMGDRDSELAVVVAGSTSLPTSINGRMQYPVCPQVKQLRTDLWRKIFALNAQPRKNSVQPASDLEKVIATPAAAATWQAIQRQAFSNAEAYEQAFRHVPRNDASIWPLWGQVSVAPPSSSAAVKGASNAMPFEKEFWLSTMAGKHPTTVCGFITALPIHWTKYENNNSGFNLTILAKIEPTRDRAATSQHYAVLAQDTQSKERT</sequence>
<evidence type="ECO:0000259" key="5">
    <source>
        <dbReference type="PROSITE" id="PS50035"/>
    </source>
</evidence>
<gene>
    <name evidence="6" type="ORF">BK673_24725</name>
</gene>
<feature type="domain" description="PLD phosphodiesterase" evidence="5">
    <location>
        <begin position="163"/>
        <end position="190"/>
    </location>
</feature>
<comment type="caution">
    <text evidence="6">The sequence shown here is derived from an EMBL/GenBank/DDBJ whole genome shotgun (WGS) entry which is preliminary data.</text>
</comment>
<evidence type="ECO:0000256" key="1">
    <source>
        <dbReference type="ARBA" id="ARBA00000798"/>
    </source>
</evidence>
<keyword evidence="3" id="KW-0378">Hydrolase</keyword>
<dbReference type="CDD" id="cd09141">
    <property type="entry name" value="PLDc_vPLD1_2_yPLD_like_2"/>
    <property type="match status" value="1"/>
</dbReference>
<feature type="domain" description="PLD phosphodiesterase" evidence="5">
    <location>
        <begin position="903"/>
        <end position="930"/>
    </location>
</feature>
<dbReference type="RefSeq" id="WP_123595117.1">
    <property type="nucleotide sequence ID" value="NZ_MOBZ01000020.1"/>
</dbReference>
<dbReference type="GO" id="GO:0009395">
    <property type="term" value="P:phospholipid catabolic process"/>
    <property type="evidence" value="ECO:0007669"/>
    <property type="project" value="TreeGrafter"/>
</dbReference>
<dbReference type="AlphaFoldDB" id="A0A423P0B7"/>
<dbReference type="EMBL" id="MOBZ01000020">
    <property type="protein sequence ID" value="ROO03881.1"/>
    <property type="molecule type" value="Genomic_DNA"/>
</dbReference>
<keyword evidence="4" id="KW-0443">Lipid metabolism</keyword>
<dbReference type="InterPro" id="IPR015679">
    <property type="entry name" value="PLipase_D_fam"/>
</dbReference>
<dbReference type="Gene3D" id="3.30.870.10">
    <property type="entry name" value="Endonuclease Chain A"/>
    <property type="match status" value="3"/>
</dbReference>
<dbReference type="PANTHER" id="PTHR18896:SF76">
    <property type="entry name" value="PHOSPHOLIPASE"/>
    <property type="match status" value="1"/>
</dbReference>
<organism evidence="6 7">
    <name type="scientific">Pseudomonas fluorescens</name>
    <dbReference type="NCBI Taxonomy" id="294"/>
    <lineage>
        <taxon>Bacteria</taxon>
        <taxon>Pseudomonadati</taxon>
        <taxon>Pseudomonadota</taxon>
        <taxon>Gammaproteobacteria</taxon>
        <taxon>Pseudomonadales</taxon>
        <taxon>Pseudomonadaceae</taxon>
        <taxon>Pseudomonas</taxon>
    </lineage>
</organism>
<reference evidence="6 7" key="1">
    <citation type="submission" date="2016-10" db="EMBL/GenBank/DDBJ databases">
        <title>Comparative genome analysis of multiple Pseudomonas spp. focuses on biocontrol and plant growth promoting traits.</title>
        <authorList>
            <person name="Tao X.-Y."/>
            <person name="Taylor C.G."/>
        </authorList>
    </citation>
    <scope>NUCLEOTIDE SEQUENCE [LARGE SCALE GENOMIC DNA]</scope>
    <source>
        <strain evidence="6 7">36G2</strain>
    </source>
</reference>
<evidence type="ECO:0000313" key="7">
    <source>
        <dbReference type="Proteomes" id="UP000283619"/>
    </source>
</evidence>
<accession>A0A423P0B7</accession>
<dbReference type="SMART" id="SM00155">
    <property type="entry name" value="PLDc"/>
    <property type="match status" value="2"/>
</dbReference>
<evidence type="ECO:0000256" key="2">
    <source>
        <dbReference type="ARBA" id="ARBA00022737"/>
    </source>
</evidence>
<keyword evidence="2" id="KW-0677">Repeat</keyword>
<evidence type="ECO:0000256" key="4">
    <source>
        <dbReference type="ARBA" id="ARBA00023098"/>
    </source>
</evidence>
<proteinExistence type="predicted"/>
<dbReference type="PROSITE" id="PS50035">
    <property type="entry name" value="PLD"/>
    <property type="match status" value="2"/>
</dbReference>
<evidence type="ECO:0000313" key="6">
    <source>
        <dbReference type="EMBL" id="ROO03881.1"/>
    </source>
</evidence>
<dbReference type="GO" id="GO:0004630">
    <property type="term" value="F:phospholipase D activity"/>
    <property type="evidence" value="ECO:0007669"/>
    <property type="project" value="UniProtKB-EC"/>
</dbReference>
<evidence type="ECO:0000256" key="3">
    <source>
        <dbReference type="ARBA" id="ARBA00022801"/>
    </source>
</evidence>
<dbReference type="InterPro" id="IPR001736">
    <property type="entry name" value="PLipase_D/transphosphatidylase"/>
</dbReference>
<dbReference type="Proteomes" id="UP000283619">
    <property type="component" value="Unassembled WGS sequence"/>
</dbReference>
<comment type="catalytic activity">
    <reaction evidence="1">
        <text>a 1,2-diacyl-sn-glycero-3-phosphocholine + H2O = a 1,2-diacyl-sn-glycero-3-phosphate + choline + H(+)</text>
        <dbReference type="Rhea" id="RHEA:14445"/>
        <dbReference type="ChEBI" id="CHEBI:15354"/>
        <dbReference type="ChEBI" id="CHEBI:15377"/>
        <dbReference type="ChEBI" id="CHEBI:15378"/>
        <dbReference type="ChEBI" id="CHEBI:57643"/>
        <dbReference type="ChEBI" id="CHEBI:58608"/>
        <dbReference type="EC" id="3.1.4.4"/>
    </reaction>
</comment>
<dbReference type="SUPFAM" id="SSF56024">
    <property type="entry name" value="Phospholipase D/nuclease"/>
    <property type="match status" value="2"/>
</dbReference>
<dbReference type="PANTHER" id="PTHR18896">
    <property type="entry name" value="PHOSPHOLIPASE D"/>
    <property type="match status" value="1"/>
</dbReference>
<dbReference type="CDD" id="cd09104">
    <property type="entry name" value="PLDc_vPLD1_2_like_1"/>
    <property type="match status" value="1"/>
</dbReference>
<protein>
    <recommendedName>
        <fullName evidence="5">PLD phosphodiesterase domain-containing protein</fullName>
    </recommendedName>
</protein>
<dbReference type="Pfam" id="PF00614">
    <property type="entry name" value="PLDc"/>
    <property type="match status" value="2"/>
</dbReference>
<name>A0A423P0B7_PSEFL</name>